<dbReference type="EMBL" id="CM020618">
    <property type="protein sequence ID" value="KAK1861765.1"/>
    <property type="molecule type" value="Genomic_DNA"/>
</dbReference>
<gene>
    <name evidence="1" type="ORF">I4F81_004345</name>
</gene>
<reference evidence="1" key="1">
    <citation type="submission" date="2019-11" db="EMBL/GenBank/DDBJ databases">
        <title>Nori genome reveals adaptations in red seaweeds to the harsh intertidal environment.</title>
        <authorList>
            <person name="Wang D."/>
            <person name="Mao Y."/>
        </authorList>
    </citation>
    <scope>NUCLEOTIDE SEQUENCE</scope>
    <source>
        <tissue evidence="1">Gametophyte</tissue>
    </source>
</reference>
<accession>A0ACC3BUX0</accession>
<proteinExistence type="predicted"/>
<evidence type="ECO:0000313" key="2">
    <source>
        <dbReference type="Proteomes" id="UP000798662"/>
    </source>
</evidence>
<name>A0ACC3BUX0_PYRYE</name>
<sequence length="233" mass="24982">MAATEGCRPGQWCPQQKRRGEAPPVAAAPRQAAAPPAEAAPSAGPAPWGPSHRRRCRRCRQPPPAGARHRKTPLAEHGRPACRLGGCRRQEQQRLRRRRTPQKRPPPPSAAPTNGGQTTQRPGQQRLSARYAPIRGRRPRDGRVRTTGGEDVAWRRAAERTHARVKRRRAQPVLRRAVPTRPTRATGGVPRRGGTGSGSGGDPAPPDRAASSSTSPNPSGSQAPTPTPSTPCV</sequence>
<dbReference type="Proteomes" id="UP000798662">
    <property type="component" value="Chromosome 1"/>
</dbReference>
<protein>
    <submittedName>
        <fullName evidence="1">Uncharacterized protein</fullName>
    </submittedName>
</protein>
<evidence type="ECO:0000313" key="1">
    <source>
        <dbReference type="EMBL" id="KAK1861765.1"/>
    </source>
</evidence>
<keyword evidence="2" id="KW-1185">Reference proteome</keyword>
<organism evidence="1 2">
    <name type="scientific">Pyropia yezoensis</name>
    <name type="common">Susabi-nori</name>
    <name type="synonym">Porphyra yezoensis</name>
    <dbReference type="NCBI Taxonomy" id="2788"/>
    <lineage>
        <taxon>Eukaryota</taxon>
        <taxon>Rhodophyta</taxon>
        <taxon>Bangiophyceae</taxon>
        <taxon>Bangiales</taxon>
        <taxon>Bangiaceae</taxon>
        <taxon>Pyropia</taxon>
    </lineage>
</organism>
<comment type="caution">
    <text evidence="1">The sequence shown here is derived from an EMBL/GenBank/DDBJ whole genome shotgun (WGS) entry which is preliminary data.</text>
</comment>